<organism evidence="1 2">
    <name type="scientific">Tumebacillus avium</name>
    <dbReference type="NCBI Taxonomy" id="1903704"/>
    <lineage>
        <taxon>Bacteria</taxon>
        <taxon>Bacillati</taxon>
        <taxon>Bacillota</taxon>
        <taxon>Bacilli</taxon>
        <taxon>Bacillales</taxon>
        <taxon>Alicyclobacillaceae</taxon>
        <taxon>Tumebacillus</taxon>
    </lineage>
</organism>
<evidence type="ECO:0000313" key="1">
    <source>
        <dbReference type="EMBL" id="ARU63403.1"/>
    </source>
</evidence>
<protein>
    <submittedName>
        <fullName evidence="1">Uncharacterized protein</fullName>
    </submittedName>
</protein>
<sequence length="130" mass="15318">MSELSISYYMRGSRYMTYYWSNPNPNSTIRHNLPAAPIQCTKRRSWRMQHLLQENYYLRRRVEELERENQHIRLMLAAKTLVIDKVEFNFDKIKIDNLSGALQIGMTHSAEVNSSSVNLPKLTQGPIFRV</sequence>
<proteinExistence type="predicted"/>
<name>A0A1Y0IVI6_9BACL</name>
<accession>A0A1Y0IVI6</accession>
<dbReference type="Proteomes" id="UP000195437">
    <property type="component" value="Chromosome"/>
</dbReference>
<evidence type="ECO:0000313" key="2">
    <source>
        <dbReference type="Proteomes" id="UP000195437"/>
    </source>
</evidence>
<keyword evidence="2" id="KW-1185">Reference proteome</keyword>
<dbReference type="KEGG" id="tum:CBW65_22220"/>
<dbReference type="EMBL" id="CP021434">
    <property type="protein sequence ID" value="ARU63403.1"/>
    <property type="molecule type" value="Genomic_DNA"/>
</dbReference>
<dbReference type="Pfam" id="PF10737">
    <property type="entry name" value="GerPC"/>
    <property type="match status" value="1"/>
</dbReference>
<reference evidence="2" key="1">
    <citation type="submission" date="2017-05" db="EMBL/GenBank/DDBJ databases">
        <authorList>
            <person name="Sung H."/>
        </authorList>
    </citation>
    <scope>NUCLEOTIDE SEQUENCE [LARGE SCALE GENOMIC DNA]</scope>
    <source>
        <strain evidence="2">AR23208</strain>
    </source>
</reference>
<dbReference type="AlphaFoldDB" id="A0A1Y0IVI6"/>
<dbReference type="InterPro" id="IPR019673">
    <property type="entry name" value="Spore_germination_GerPC"/>
</dbReference>
<gene>
    <name evidence="1" type="ORF">CBW65_22220</name>
</gene>